<name>A0ABD5T0D4_9EURY</name>
<accession>A0ABD5T0D4</accession>
<feature type="non-terminal residue" evidence="1">
    <location>
        <position position="1"/>
    </location>
</feature>
<gene>
    <name evidence="1" type="ORF">ACFQE6_31335</name>
</gene>
<protein>
    <submittedName>
        <fullName evidence="1">HPP family protein</fullName>
    </submittedName>
</protein>
<organism evidence="1 2">
    <name type="scientific">Natrinema soli</name>
    <dbReference type="NCBI Taxonomy" id="1930624"/>
    <lineage>
        <taxon>Archaea</taxon>
        <taxon>Methanobacteriati</taxon>
        <taxon>Methanobacteriota</taxon>
        <taxon>Stenosarchaea group</taxon>
        <taxon>Halobacteria</taxon>
        <taxon>Halobacteriales</taxon>
        <taxon>Natrialbaceae</taxon>
        <taxon>Natrinema</taxon>
    </lineage>
</organism>
<sequence>RAAEETLADLVDAFSGRFETHVATASVESYLTRVAPHYDVCFVGSSTDRSTASRFVSPPTFRKLSDLEADVAIVHRGRHR</sequence>
<reference evidence="1 2" key="1">
    <citation type="journal article" date="2019" name="Int. J. Syst. Evol. Microbiol.">
        <title>The Global Catalogue of Microorganisms (GCM) 10K type strain sequencing project: providing services to taxonomists for standard genome sequencing and annotation.</title>
        <authorList>
            <consortium name="The Broad Institute Genomics Platform"/>
            <consortium name="The Broad Institute Genome Sequencing Center for Infectious Disease"/>
            <person name="Wu L."/>
            <person name="Ma J."/>
        </authorList>
    </citation>
    <scope>NUCLEOTIDE SEQUENCE [LARGE SCALE GENOMIC DNA]</scope>
    <source>
        <strain evidence="1 2">LMG 29247</strain>
    </source>
</reference>
<dbReference type="EMBL" id="JBHSWV010000735">
    <property type="protein sequence ID" value="MFC6769362.1"/>
    <property type="molecule type" value="Genomic_DNA"/>
</dbReference>
<dbReference type="AlphaFoldDB" id="A0ABD5T0D4"/>
<proteinExistence type="predicted"/>
<evidence type="ECO:0000313" key="1">
    <source>
        <dbReference type="EMBL" id="MFC6769362.1"/>
    </source>
</evidence>
<keyword evidence="2" id="KW-1185">Reference proteome</keyword>
<dbReference type="Proteomes" id="UP001596383">
    <property type="component" value="Unassembled WGS sequence"/>
</dbReference>
<evidence type="ECO:0000313" key="2">
    <source>
        <dbReference type="Proteomes" id="UP001596383"/>
    </source>
</evidence>
<comment type="caution">
    <text evidence="1">The sequence shown here is derived from an EMBL/GenBank/DDBJ whole genome shotgun (WGS) entry which is preliminary data.</text>
</comment>